<name>A0A4Z2D9I4_SCHJA</name>
<feature type="region of interest" description="Disordered" evidence="1">
    <location>
        <begin position="228"/>
        <end position="259"/>
    </location>
</feature>
<protein>
    <submittedName>
        <fullName evidence="3">Uncharacterized protein</fullName>
    </submittedName>
</protein>
<sequence>MNVWTPNILSATSKFGYTMELFRLLTIFVILLLLCDEVFSKSKGSRGGSSSGRSKPRSRHSGGSDSYSRHSPISDASKKALFFGTGTLAGLYIGSRMRPHVQIRSYHDLDNYEVCEGIPSELINSTGITRTYSHFLCPDNPNQLFEKYCCWDPTTGMGACCSYDVKMYSTSGRGAVVGSLLGIMLLIITLGSIAYCCFRCKRQKEGAPVDIPNAQFTSPLDSVYKPVSKSRSLSKSNDTPAVELQPLNSGDQYPRMDPSSSMPFAYPPYSYPSNGQYVSYPQNGDVPYSSVQPSMPADRTGEIGSGWGASNSFPNPTTRPDFPPPPYPGSLTSNVETVNPSAPSSAWMTKS</sequence>
<keyword evidence="2" id="KW-0812">Transmembrane</keyword>
<comment type="caution">
    <text evidence="3">The sequence shown here is derived from an EMBL/GenBank/DDBJ whole genome shotgun (WGS) entry which is preliminary data.</text>
</comment>
<dbReference type="OrthoDB" id="6273410at2759"/>
<keyword evidence="4" id="KW-1185">Reference proteome</keyword>
<organism evidence="3 4">
    <name type="scientific">Schistosoma japonicum</name>
    <name type="common">Blood fluke</name>
    <dbReference type="NCBI Taxonomy" id="6182"/>
    <lineage>
        <taxon>Eukaryota</taxon>
        <taxon>Metazoa</taxon>
        <taxon>Spiralia</taxon>
        <taxon>Lophotrochozoa</taxon>
        <taxon>Platyhelminthes</taxon>
        <taxon>Trematoda</taxon>
        <taxon>Digenea</taxon>
        <taxon>Strigeidida</taxon>
        <taxon>Schistosomatoidea</taxon>
        <taxon>Schistosomatidae</taxon>
        <taxon>Schistosoma</taxon>
    </lineage>
</organism>
<dbReference type="EMBL" id="SKCS01000198">
    <property type="protein sequence ID" value="TNN13167.1"/>
    <property type="molecule type" value="Genomic_DNA"/>
</dbReference>
<evidence type="ECO:0000256" key="1">
    <source>
        <dbReference type="SAM" id="MobiDB-lite"/>
    </source>
</evidence>
<feature type="transmembrane region" description="Helical" evidence="2">
    <location>
        <begin position="175"/>
        <end position="195"/>
    </location>
</feature>
<feature type="transmembrane region" description="Helical" evidence="2">
    <location>
        <begin position="20"/>
        <end position="39"/>
    </location>
</feature>
<evidence type="ECO:0000313" key="3">
    <source>
        <dbReference type="EMBL" id="TNN13167.1"/>
    </source>
</evidence>
<feature type="region of interest" description="Disordered" evidence="1">
    <location>
        <begin position="282"/>
        <end position="351"/>
    </location>
</feature>
<gene>
    <name evidence="3" type="ORF">EWB00_003113</name>
</gene>
<feature type="compositionally biased region" description="Polar residues" evidence="1">
    <location>
        <begin position="229"/>
        <end position="239"/>
    </location>
</feature>
<feature type="region of interest" description="Disordered" evidence="1">
    <location>
        <begin position="42"/>
        <end position="72"/>
    </location>
</feature>
<keyword evidence="2" id="KW-1133">Transmembrane helix</keyword>
<evidence type="ECO:0000313" key="4">
    <source>
        <dbReference type="Proteomes" id="UP000311919"/>
    </source>
</evidence>
<dbReference type="AlphaFoldDB" id="A0A4Z2D9I4"/>
<accession>A0A4Z2D9I4</accession>
<reference evidence="3 4" key="1">
    <citation type="submission" date="2019-03" db="EMBL/GenBank/DDBJ databases">
        <title>An improved genome assembly of the fluke Schistosoma japonicum.</title>
        <authorList>
            <person name="Hu W."/>
            <person name="Luo F."/>
            <person name="Yin M."/>
            <person name="Mo X."/>
            <person name="Sun C."/>
            <person name="Wu Q."/>
            <person name="Zhu B."/>
            <person name="Xiang M."/>
            <person name="Wang J."/>
            <person name="Wang Y."/>
            <person name="Zhang T."/>
            <person name="Xu B."/>
            <person name="Zheng H."/>
            <person name="Feng Z."/>
        </authorList>
    </citation>
    <scope>NUCLEOTIDE SEQUENCE [LARGE SCALE GENOMIC DNA]</scope>
    <source>
        <strain evidence="3">HuSjv2</strain>
        <tissue evidence="3">Worms</tissue>
    </source>
</reference>
<feature type="compositionally biased region" description="Polar residues" evidence="1">
    <location>
        <begin position="330"/>
        <end position="351"/>
    </location>
</feature>
<dbReference type="STRING" id="6182.A0A4Z2D9I4"/>
<proteinExistence type="predicted"/>
<dbReference type="Proteomes" id="UP000311919">
    <property type="component" value="Unassembled WGS sequence"/>
</dbReference>
<keyword evidence="2" id="KW-0472">Membrane</keyword>
<evidence type="ECO:0000256" key="2">
    <source>
        <dbReference type="SAM" id="Phobius"/>
    </source>
</evidence>